<comment type="similarity">
    <text evidence="10">Belongs to the 5DNU family.</text>
</comment>
<keyword evidence="7 10" id="KW-0479">Metal-binding</keyword>
<comment type="function">
    <text evidence="10">Catalyzes the strictly specific dephosphorylation of 2'-deoxyribonucleoside 5'-monophosphates.</text>
</comment>
<comment type="caution">
    <text evidence="12">The sequence shown here is derived from an EMBL/GenBank/DDBJ whole genome shotgun (WGS) entry which is preliminary data.</text>
</comment>
<comment type="cofactor">
    <cofactor evidence="3">
        <name>Co(2+)</name>
        <dbReference type="ChEBI" id="CHEBI:48828"/>
    </cofactor>
</comment>
<keyword evidence="9 10" id="KW-0378">Hydrolase</keyword>
<feature type="binding site" evidence="10">
    <location>
        <position position="33"/>
    </location>
    <ligand>
        <name>substrate</name>
    </ligand>
</feature>
<feature type="binding site" evidence="10">
    <location>
        <position position="137"/>
    </location>
    <ligand>
        <name>a divalent metal cation</name>
        <dbReference type="ChEBI" id="CHEBI:60240"/>
    </ligand>
</feature>
<comment type="subunit">
    <text evidence="4 10">Homodimer.</text>
</comment>
<evidence type="ECO:0000256" key="7">
    <source>
        <dbReference type="ARBA" id="ARBA00022723"/>
    </source>
</evidence>
<evidence type="ECO:0000256" key="9">
    <source>
        <dbReference type="ARBA" id="ARBA00022801"/>
    </source>
</evidence>
<evidence type="ECO:0000313" key="13">
    <source>
        <dbReference type="Proteomes" id="UP000078286"/>
    </source>
</evidence>
<feature type="domain" description="HD" evidence="11">
    <location>
        <begin position="30"/>
        <end position="142"/>
    </location>
</feature>
<dbReference type="Proteomes" id="UP000078286">
    <property type="component" value="Unassembled WGS sequence"/>
</dbReference>
<evidence type="ECO:0000256" key="10">
    <source>
        <dbReference type="HAMAP-Rule" id="MF_01100"/>
    </source>
</evidence>
<proteinExistence type="inferred from homology"/>
<evidence type="ECO:0000256" key="3">
    <source>
        <dbReference type="ARBA" id="ARBA00001941"/>
    </source>
</evidence>
<feature type="binding site" evidence="10">
    <location>
        <position position="33"/>
    </location>
    <ligand>
        <name>a divalent metal cation</name>
        <dbReference type="ChEBI" id="CHEBI:60240"/>
    </ligand>
</feature>
<dbReference type="NCBIfam" id="NF003009">
    <property type="entry name" value="PRK03826.1"/>
    <property type="match status" value="1"/>
</dbReference>
<feature type="binding site" evidence="10">
    <location>
        <position position="69"/>
    </location>
    <ligand>
        <name>a divalent metal cation</name>
        <dbReference type="ChEBI" id="CHEBI:60240"/>
    </ligand>
</feature>
<dbReference type="InterPro" id="IPR039356">
    <property type="entry name" value="YfbR/HDDC2"/>
</dbReference>
<feature type="binding site" evidence="10">
    <location>
        <begin position="18"/>
        <end position="19"/>
    </location>
    <ligand>
        <name>substrate</name>
    </ligand>
</feature>
<dbReference type="PROSITE" id="PS51831">
    <property type="entry name" value="HD"/>
    <property type="match status" value="1"/>
</dbReference>
<keyword evidence="13" id="KW-1185">Reference proteome</keyword>
<comment type="cofactor">
    <cofactor evidence="2">
        <name>Mn(2+)</name>
        <dbReference type="ChEBI" id="CHEBI:29035"/>
    </cofactor>
</comment>
<evidence type="ECO:0000256" key="6">
    <source>
        <dbReference type="ARBA" id="ARBA00022490"/>
    </source>
</evidence>
<protein>
    <recommendedName>
        <fullName evidence="5">5'-deoxynucleotidase</fullName>
        <ecNumber evidence="5">3.1.3.89</ecNumber>
    </recommendedName>
</protein>
<dbReference type="GO" id="GO:0005737">
    <property type="term" value="C:cytoplasm"/>
    <property type="evidence" value="ECO:0007669"/>
    <property type="project" value="UniProtKB-SubCell"/>
</dbReference>
<dbReference type="InterPro" id="IPR003607">
    <property type="entry name" value="HD/PDEase_dom"/>
</dbReference>
<comment type="cofactor">
    <cofactor evidence="10">
        <name>a divalent metal cation</name>
        <dbReference type="ChEBI" id="CHEBI:60240"/>
    </cofactor>
</comment>
<evidence type="ECO:0000259" key="11">
    <source>
        <dbReference type="PROSITE" id="PS51831"/>
    </source>
</evidence>
<keyword evidence="6 10" id="KW-0963">Cytoplasm</keyword>
<evidence type="ECO:0000256" key="2">
    <source>
        <dbReference type="ARBA" id="ARBA00001936"/>
    </source>
</evidence>
<dbReference type="HAMAP" id="MF_01100">
    <property type="entry name" value="5DNU"/>
    <property type="match status" value="1"/>
</dbReference>
<dbReference type="EC" id="3.1.3.89" evidence="5"/>
<dbReference type="Pfam" id="PF12917">
    <property type="entry name" value="YfbR-like"/>
    <property type="match status" value="1"/>
</dbReference>
<dbReference type="SUPFAM" id="SSF109604">
    <property type="entry name" value="HD-domain/PDEase-like"/>
    <property type="match status" value="1"/>
</dbReference>
<accession>A0A1B7HPA9</accession>
<feature type="binding site" evidence="10">
    <location>
        <position position="137"/>
    </location>
    <ligand>
        <name>substrate</name>
    </ligand>
</feature>
<dbReference type="SMART" id="SM00471">
    <property type="entry name" value="HDc"/>
    <property type="match status" value="1"/>
</dbReference>
<dbReference type="FunFam" id="1.10.3210.10:FF:000002">
    <property type="entry name" value="Nucleotidase YfbR"/>
    <property type="match status" value="1"/>
</dbReference>
<evidence type="ECO:0000256" key="8">
    <source>
        <dbReference type="ARBA" id="ARBA00022741"/>
    </source>
</evidence>
<evidence type="ECO:0000256" key="4">
    <source>
        <dbReference type="ARBA" id="ARBA00011738"/>
    </source>
</evidence>
<feature type="binding site" evidence="10">
    <location>
        <position position="69"/>
    </location>
    <ligand>
        <name>substrate</name>
    </ligand>
</feature>
<dbReference type="AlphaFoldDB" id="A0A1B7HPA9"/>
<dbReference type="PANTHER" id="PTHR11845">
    <property type="entry name" value="5'-DEOXYNUCLEOTIDASE HDDC2"/>
    <property type="match status" value="1"/>
</dbReference>
<dbReference type="PANTHER" id="PTHR11845:SF13">
    <property type="entry name" value="5'-DEOXYNUCLEOTIDASE HDDC2"/>
    <property type="match status" value="1"/>
</dbReference>
<dbReference type="GO" id="GO:0002953">
    <property type="term" value="F:5'-deoxynucleotidase activity"/>
    <property type="evidence" value="ECO:0007669"/>
    <property type="project" value="UniProtKB-EC"/>
</dbReference>
<dbReference type="EMBL" id="LXEO01000027">
    <property type="protein sequence ID" value="OAT17452.1"/>
    <property type="molecule type" value="Genomic_DNA"/>
</dbReference>
<feature type="binding site" evidence="10">
    <location>
        <position position="68"/>
    </location>
    <ligand>
        <name>a divalent metal cation</name>
        <dbReference type="ChEBI" id="CHEBI:60240"/>
    </ligand>
</feature>
<dbReference type="RefSeq" id="WP_064554961.1">
    <property type="nucleotide sequence ID" value="NZ_LXEO01000027.1"/>
</dbReference>
<feature type="site" description="Appears to be important in orienting the phosphate for catalysis" evidence="10">
    <location>
        <position position="18"/>
    </location>
</feature>
<organism evidence="12 13">
    <name type="scientific">Buttiauxella noackiae ATCC 51607</name>
    <dbReference type="NCBI Taxonomy" id="1354255"/>
    <lineage>
        <taxon>Bacteria</taxon>
        <taxon>Pseudomonadati</taxon>
        <taxon>Pseudomonadota</taxon>
        <taxon>Gammaproteobacteria</taxon>
        <taxon>Enterobacterales</taxon>
        <taxon>Enterobacteriaceae</taxon>
        <taxon>Buttiauxella</taxon>
    </lineage>
</organism>
<dbReference type="GO" id="GO:0000166">
    <property type="term" value="F:nucleotide binding"/>
    <property type="evidence" value="ECO:0007669"/>
    <property type="project" value="UniProtKB-KW"/>
</dbReference>
<dbReference type="GO" id="GO:0046872">
    <property type="term" value="F:metal ion binding"/>
    <property type="evidence" value="ECO:0007669"/>
    <property type="project" value="UniProtKB-KW"/>
</dbReference>
<name>A0A1B7HPA9_9ENTR</name>
<comment type="catalytic activity">
    <reaction evidence="1 10">
        <text>a 2'-deoxyribonucleoside 5'-phosphate + H2O = a 2'-deoxyribonucleoside + phosphate</text>
        <dbReference type="Rhea" id="RHEA:36167"/>
        <dbReference type="ChEBI" id="CHEBI:15377"/>
        <dbReference type="ChEBI" id="CHEBI:18274"/>
        <dbReference type="ChEBI" id="CHEBI:43474"/>
        <dbReference type="ChEBI" id="CHEBI:65317"/>
        <dbReference type="EC" id="3.1.3.89"/>
    </reaction>
</comment>
<feature type="binding site" evidence="10">
    <location>
        <begin position="77"/>
        <end position="80"/>
    </location>
    <ligand>
        <name>substrate</name>
    </ligand>
</feature>
<dbReference type="InterPro" id="IPR022971">
    <property type="entry name" value="YfbR"/>
</dbReference>
<evidence type="ECO:0000313" key="12">
    <source>
        <dbReference type="EMBL" id="OAT17452.1"/>
    </source>
</evidence>
<sequence>MSQSHFFAHLSRLKLINRWPLMRNVRTENVSEHSLQVAMVAHALAVIKNRKFNGQINAEHVALLAMYHDASEVLTGDLPTPVKYFNSQIAHEYKAIEKIAQQKLIDMVPEDLRDIWAPLIDEHQSSDEERAIVKQADALCAYLKCLEELSAGNNEFLLAKGRLEKTLADRHSEEMDYFMTVFVPSFQLSLDEISQDSPL</sequence>
<dbReference type="PATRIC" id="fig|1354255.3.peg.2292"/>
<keyword evidence="8 10" id="KW-0547">Nucleotide-binding</keyword>
<evidence type="ECO:0000256" key="1">
    <source>
        <dbReference type="ARBA" id="ARBA00001638"/>
    </source>
</evidence>
<evidence type="ECO:0000256" key="5">
    <source>
        <dbReference type="ARBA" id="ARBA00012964"/>
    </source>
</evidence>
<gene>
    <name evidence="12" type="ORF">M979_2216</name>
</gene>
<reference evidence="12 13" key="1">
    <citation type="submission" date="2016-04" db="EMBL/GenBank/DDBJ databases">
        <title>ATOL: Assembling a taxonomically balanced genome-scale reconstruction of the evolutionary history of the Enterobacteriaceae.</title>
        <authorList>
            <person name="Plunkett G.III."/>
            <person name="Neeno-Eckwall E.C."/>
            <person name="Glasner J.D."/>
            <person name="Perna N.T."/>
        </authorList>
    </citation>
    <scope>NUCLEOTIDE SEQUENCE [LARGE SCALE GENOMIC DNA]</scope>
    <source>
        <strain evidence="12 13">ATCC 51607</strain>
    </source>
</reference>
<dbReference type="InterPro" id="IPR006674">
    <property type="entry name" value="HD_domain"/>
</dbReference>
<comment type="subcellular location">
    <subcellularLocation>
        <location evidence="10">Cytoplasm</location>
    </subcellularLocation>
</comment>
<dbReference type="Gene3D" id="1.10.3210.10">
    <property type="entry name" value="Hypothetical protein af1432"/>
    <property type="match status" value="1"/>
</dbReference>